<name>A0A9D5C207_9LILI</name>
<keyword evidence="4" id="KW-1185">Reference proteome</keyword>
<dbReference type="Proteomes" id="UP001085076">
    <property type="component" value="Miscellaneous, Linkage group lg08"/>
</dbReference>
<evidence type="ECO:0000313" key="4">
    <source>
        <dbReference type="Proteomes" id="UP001085076"/>
    </source>
</evidence>
<evidence type="ECO:0000256" key="2">
    <source>
        <dbReference type="SAM" id="MobiDB-lite"/>
    </source>
</evidence>
<proteinExistence type="predicted"/>
<feature type="coiled-coil region" evidence="1">
    <location>
        <begin position="286"/>
        <end position="390"/>
    </location>
</feature>
<accession>A0A9D5C207</accession>
<dbReference type="EMBL" id="JAGGNH010000008">
    <property type="protein sequence ID" value="KAJ0964919.1"/>
    <property type="molecule type" value="Genomic_DNA"/>
</dbReference>
<evidence type="ECO:0000256" key="1">
    <source>
        <dbReference type="SAM" id="Coils"/>
    </source>
</evidence>
<comment type="caution">
    <text evidence="3">The sequence shown here is derived from an EMBL/GenBank/DDBJ whole genome shotgun (WGS) entry which is preliminary data.</text>
</comment>
<gene>
    <name evidence="3" type="ORF">J5N97_026057</name>
</gene>
<sequence length="422" mass="46635">MEDEDLSYVKGLLASFEGEVHPPLARGRKKKEVVPSQGADTSKEEKKKRKRKETDSSKKGVKSDPGAGSSRERRTKRKNSEDASVPGIPEEQAEVPQEEVRAEEVRPVLSPISEGPSFSRPEDILLIEAEAGEAALLDKLWAADSVLRGPAPQEKGVPSEDVPFRDAACIKIVLMAMRPEQLSSKLHRAGKEEAISQLFRSVMLTAHWADRVGNLCQGDSAKMEACRAEIAQLNSRVAALEGKNKEQLAIIHTFEKDKAERLQQLAVVGKEKDDLAAKLSISEGSLLTAEENVKKLRENSSSLEKELKSTREGQAEARWELKLKNAELATVQAELEELKGERDTLKEDLASRLTTPKSDSQEIKDLVERADKLEKEVARLRAKAKEGATRIYSVVQQVGRHIPPTEVLSMGLTGVLKKFTEL</sequence>
<reference evidence="3" key="2">
    <citation type="journal article" date="2022" name="Hortic Res">
        <title>The genome of Dioscorea zingiberensis sheds light on the biosynthesis, origin and evolution of the medicinally important diosgenin saponins.</title>
        <authorList>
            <person name="Li Y."/>
            <person name="Tan C."/>
            <person name="Li Z."/>
            <person name="Guo J."/>
            <person name="Li S."/>
            <person name="Chen X."/>
            <person name="Wang C."/>
            <person name="Dai X."/>
            <person name="Yang H."/>
            <person name="Song W."/>
            <person name="Hou L."/>
            <person name="Xu J."/>
            <person name="Tong Z."/>
            <person name="Xu A."/>
            <person name="Yuan X."/>
            <person name="Wang W."/>
            <person name="Yang Q."/>
            <person name="Chen L."/>
            <person name="Sun Z."/>
            <person name="Wang K."/>
            <person name="Pan B."/>
            <person name="Chen J."/>
            <person name="Bao Y."/>
            <person name="Liu F."/>
            <person name="Qi X."/>
            <person name="Gang D.R."/>
            <person name="Wen J."/>
            <person name="Li J."/>
        </authorList>
    </citation>
    <scope>NUCLEOTIDE SEQUENCE</scope>
    <source>
        <strain evidence="3">Dzin_1.0</strain>
    </source>
</reference>
<dbReference type="AlphaFoldDB" id="A0A9D5C207"/>
<organism evidence="3 4">
    <name type="scientific">Dioscorea zingiberensis</name>
    <dbReference type="NCBI Taxonomy" id="325984"/>
    <lineage>
        <taxon>Eukaryota</taxon>
        <taxon>Viridiplantae</taxon>
        <taxon>Streptophyta</taxon>
        <taxon>Embryophyta</taxon>
        <taxon>Tracheophyta</taxon>
        <taxon>Spermatophyta</taxon>
        <taxon>Magnoliopsida</taxon>
        <taxon>Liliopsida</taxon>
        <taxon>Dioscoreales</taxon>
        <taxon>Dioscoreaceae</taxon>
        <taxon>Dioscorea</taxon>
    </lineage>
</organism>
<dbReference type="SUPFAM" id="SSF57997">
    <property type="entry name" value="Tropomyosin"/>
    <property type="match status" value="1"/>
</dbReference>
<protein>
    <submittedName>
        <fullName evidence="3">Uncharacterized protein</fullName>
    </submittedName>
</protein>
<feature type="compositionally biased region" description="Basic and acidic residues" evidence="2">
    <location>
        <begin position="52"/>
        <end position="62"/>
    </location>
</feature>
<keyword evidence="1" id="KW-0175">Coiled coil</keyword>
<evidence type="ECO:0000313" key="3">
    <source>
        <dbReference type="EMBL" id="KAJ0964919.1"/>
    </source>
</evidence>
<dbReference type="Gene3D" id="1.10.287.1490">
    <property type="match status" value="1"/>
</dbReference>
<feature type="region of interest" description="Disordered" evidence="2">
    <location>
        <begin position="13"/>
        <end position="114"/>
    </location>
</feature>
<reference evidence="3" key="1">
    <citation type="submission" date="2021-03" db="EMBL/GenBank/DDBJ databases">
        <authorList>
            <person name="Li Z."/>
            <person name="Yang C."/>
        </authorList>
    </citation>
    <scope>NUCLEOTIDE SEQUENCE</scope>
    <source>
        <strain evidence="3">Dzin_1.0</strain>
        <tissue evidence="3">Leaf</tissue>
    </source>
</reference>